<comment type="caution">
    <text evidence="1">The sequence shown here is derived from an EMBL/GenBank/DDBJ whole genome shotgun (WGS) entry which is preliminary data.</text>
</comment>
<name>A0ABQ1QJ37_9BACI</name>
<organism evidence="1 2">
    <name type="scientific">Pontibacillus salipaludis</name>
    <dbReference type="NCBI Taxonomy" id="1697394"/>
    <lineage>
        <taxon>Bacteria</taxon>
        <taxon>Bacillati</taxon>
        <taxon>Bacillota</taxon>
        <taxon>Bacilli</taxon>
        <taxon>Bacillales</taxon>
        <taxon>Bacillaceae</taxon>
        <taxon>Pontibacillus</taxon>
    </lineage>
</organism>
<protein>
    <submittedName>
        <fullName evidence="1">Uncharacterized protein</fullName>
    </submittedName>
</protein>
<dbReference type="Proteomes" id="UP000642571">
    <property type="component" value="Unassembled WGS sequence"/>
</dbReference>
<dbReference type="RefSeq" id="WP_188656164.1">
    <property type="nucleotide sequence ID" value="NZ_BMIN01000029.1"/>
</dbReference>
<evidence type="ECO:0000313" key="2">
    <source>
        <dbReference type="Proteomes" id="UP000642571"/>
    </source>
</evidence>
<evidence type="ECO:0000313" key="1">
    <source>
        <dbReference type="EMBL" id="GGD28993.1"/>
    </source>
</evidence>
<dbReference type="EMBL" id="BMIN01000029">
    <property type="protein sequence ID" value="GGD28993.1"/>
    <property type="molecule type" value="Genomic_DNA"/>
</dbReference>
<accession>A0ABQ1QJ37</accession>
<sequence>MANLITQDMTVLVTPTSRYNGNQFDEVYVRTTIVSDGEIKAKYYVPNGSSLSNAALNLIQSEGLEFRPYLAEELLEGTNNIQESAKTGDPVDTVSDAAKLILLSALEIKTLEEVAKLESGKRVYNLEYKYKIFSEESNPNHYQFHVKLPFDGIEMANGTLKLTVVTPDKAKVNQTETKGTDDQNREIKEVVNELRQTGKSVTEFTYRRDPDFIVRYEYDANTELK</sequence>
<proteinExistence type="predicted"/>
<keyword evidence="2" id="KW-1185">Reference proteome</keyword>
<reference evidence="2" key="1">
    <citation type="journal article" date="2019" name="Int. J. Syst. Evol. Microbiol.">
        <title>The Global Catalogue of Microorganisms (GCM) 10K type strain sequencing project: providing services to taxonomists for standard genome sequencing and annotation.</title>
        <authorList>
            <consortium name="The Broad Institute Genomics Platform"/>
            <consortium name="The Broad Institute Genome Sequencing Center for Infectious Disease"/>
            <person name="Wu L."/>
            <person name="Ma J."/>
        </authorList>
    </citation>
    <scope>NUCLEOTIDE SEQUENCE [LARGE SCALE GENOMIC DNA]</scope>
    <source>
        <strain evidence="2">CGMCC 1.15353</strain>
    </source>
</reference>
<gene>
    <name evidence="1" type="ORF">GCM10011389_40730</name>
</gene>